<dbReference type="Gene3D" id="3.30.420.340">
    <property type="entry name" value="UvrC, RNAse H endonuclease domain"/>
    <property type="match status" value="1"/>
</dbReference>
<dbReference type="PATRIC" id="fig|1208918.3.peg.168"/>
<evidence type="ECO:0000256" key="4">
    <source>
        <dbReference type="ARBA" id="ARBA00022881"/>
    </source>
</evidence>
<dbReference type="HOGENOM" id="CLU_014841_3_0_4"/>
<dbReference type="EMBL" id="CP003804">
    <property type="protein sequence ID" value="AGF47472.1"/>
    <property type="molecule type" value="Genomic_DNA"/>
</dbReference>
<dbReference type="GO" id="GO:0006289">
    <property type="term" value="P:nucleotide-excision repair"/>
    <property type="evidence" value="ECO:0007669"/>
    <property type="project" value="UniProtKB-UniRule"/>
</dbReference>
<dbReference type="InterPro" id="IPR000305">
    <property type="entry name" value="GIY-YIG_endonuc"/>
</dbReference>
<keyword evidence="4 7" id="KW-0267">Excision nuclease</keyword>
<dbReference type="FunFam" id="3.40.1440.10:FF:000001">
    <property type="entry name" value="UvrABC system protein C"/>
    <property type="match status" value="1"/>
</dbReference>
<dbReference type="InterPro" id="IPR003583">
    <property type="entry name" value="Hlx-hairpin-Hlx_DNA-bd_motif"/>
</dbReference>
<dbReference type="Gene3D" id="3.40.1440.10">
    <property type="entry name" value="GIY-YIG endonuclease"/>
    <property type="match status" value="1"/>
</dbReference>
<dbReference type="Pfam" id="PF01541">
    <property type="entry name" value="GIY-YIG"/>
    <property type="match status" value="1"/>
</dbReference>
<dbReference type="CDD" id="cd10434">
    <property type="entry name" value="GIY-YIG_UvrC_Cho"/>
    <property type="match status" value="1"/>
</dbReference>
<feature type="domain" description="UVR" evidence="8">
    <location>
        <begin position="208"/>
        <end position="243"/>
    </location>
</feature>
<dbReference type="PANTHER" id="PTHR30562">
    <property type="entry name" value="UVRC/OXIDOREDUCTASE"/>
    <property type="match status" value="1"/>
</dbReference>
<dbReference type="InterPro" id="IPR038476">
    <property type="entry name" value="UvrC_RNase_H_dom_sf"/>
</dbReference>
<dbReference type="AlphaFoldDB" id="M1LP65"/>
<accession>M1LP65</accession>
<protein>
    <recommendedName>
        <fullName evidence="7">UvrABC system protein C</fullName>
        <shortName evidence="7">Protein UvrC</shortName>
    </recommendedName>
    <alternativeName>
        <fullName evidence="7">Excinuclease ABC subunit C</fullName>
    </alternativeName>
</protein>
<keyword evidence="6 7" id="KW-0742">SOS response</keyword>
<dbReference type="GO" id="GO:0003677">
    <property type="term" value="F:DNA binding"/>
    <property type="evidence" value="ECO:0007669"/>
    <property type="project" value="UniProtKB-UniRule"/>
</dbReference>
<keyword evidence="12" id="KW-1185">Reference proteome</keyword>
<dbReference type="SUPFAM" id="SSF47781">
    <property type="entry name" value="RuvA domain 2-like"/>
    <property type="match status" value="1"/>
</dbReference>
<dbReference type="Gene3D" id="1.10.150.20">
    <property type="entry name" value="5' to 3' exonuclease, C-terminal subdomain"/>
    <property type="match status" value="1"/>
</dbReference>
<evidence type="ECO:0000313" key="11">
    <source>
        <dbReference type="EMBL" id="AGF47472.1"/>
    </source>
</evidence>
<dbReference type="InterPro" id="IPR047296">
    <property type="entry name" value="GIY-YIG_UvrC_Cho"/>
</dbReference>
<evidence type="ECO:0000256" key="7">
    <source>
        <dbReference type="HAMAP-Rule" id="MF_00203"/>
    </source>
</evidence>
<evidence type="ECO:0000256" key="2">
    <source>
        <dbReference type="ARBA" id="ARBA00022763"/>
    </source>
</evidence>
<dbReference type="Pfam" id="PF02151">
    <property type="entry name" value="UVR"/>
    <property type="match status" value="1"/>
</dbReference>
<keyword evidence="3 7" id="KW-0228">DNA excision</keyword>
<dbReference type="InterPro" id="IPR001162">
    <property type="entry name" value="UvrC_RNase_H_dom"/>
</dbReference>
<reference evidence="11 12" key="1">
    <citation type="journal article" date="2013" name="Genome Biol. Evol.">
        <title>Genome evolution and phylogenomic analysis of candidatus kinetoplastibacterium, the betaproteobacterial endosymbionts of strigomonas and angomonas.</title>
        <authorList>
            <person name="Alves J.M."/>
            <person name="Serrano M.G."/>
            <person name="Maia da Silva F."/>
            <person name="Voegtly L.J."/>
            <person name="Matveyev A.V."/>
            <person name="Teixeira M.M."/>
            <person name="Camargo E.P."/>
            <person name="Buck G.A."/>
        </authorList>
    </citation>
    <scope>NUCLEOTIDE SEQUENCE [LARGE SCALE GENOMIC DNA]</scope>
    <source>
        <strain evidence="11 12">TCC036E</strain>
    </source>
</reference>
<evidence type="ECO:0000256" key="1">
    <source>
        <dbReference type="ARBA" id="ARBA00022490"/>
    </source>
</evidence>
<keyword evidence="2 7" id="KW-0227">DNA damage</keyword>
<dbReference type="Proteomes" id="UP000011686">
    <property type="component" value="Chromosome"/>
</dbReference>
<evidence type="ECO:0000259" key="10">
    <source>
        <dbReference type="PROSITE" id="PS50165"/>
    </source>
</evidence>
<dbReference type="KEGG" id="kct:CDEE_0414"/>
<keyword evidence="1 7" id="KW-0963">Cytoplasm</keyword>
<dbReference type="SMART" id="SM00278">
    <property type="entry name" value="HhH1"/>
    <property type="match status" value="2"/>
</dbReference>
<dbReference type="RefSeq" id="WP_015238280.1">
    <property type="nucleotide sequence ID" value="NC_020283.1"/>
</dbReference>
<dbReference type="InterPro" id="IPR036876">
    <property type="entry name" value="UVR_dom_sf"/>
</dbReference>
<dbReference type="HAMAP" id="MF_00203">
    <property type="entry name" value="UvrC"/>
    <property type="match status" value="1"/>
</dbReference>
<dbReference type="SUPFAM" id="SSF82771">
    <property type="entry name" value="GIY-YIG endonuclease"/>
    <property type="match status" value="1"/>
</dbReference>
<comment type="function">
    <text evidence="7">The UvrABC repair system catalyzes the recognition and processing of DNA lesions. UvrC both incises the 5' and 3' sides of the lesion. The N-terminal half is responsible for the 3' incision and the C-terminal half is responsible for the 5' incision.</text>
</comment>
<evidence type="ECO:0000313" key="12">
    <source>
        <dbReference type="Proteomes" id="UP000011686"/>
    </source>
</evidence>
<dbReference type="InterPro" id="IPR004791">
    <property type="entry name" value="UvrC"/>
</dbReference>
<organism evidence="11 12">
    <name type="scientific">Candidatus Kinetoplastidibacterium crithidiae TCC036E</name>
    <dbReference type="NCBI Taxonomy" id="1208918"/>
    <lineage>
        <taxon>Bacteria</taxon>
        <taxon>Pseudomonadati</taxon>
        <taxon>Pseudomonadota</taxon>
        <taxon>Betaproteobacteria</taxon>
        <taxon>Candidatus Kinetoplastidibacterium</taxon>
    </lineage>
</organism>
<evidence type="ECO:0000256" key="3">
    <source>
        <dbReference type="ARBA" id="ARBA00022769"/>
    </source>
</evidence>
<name>M1LP65_9PROT</name>
<dbReference type="GO" id="GO:0009432">
    <property type="term" value="P:SOS response"/>
    <property type="evidence" value="ECO:0007669"/>
    <property type="project" value="UniProtKB-UniRule"/>
</dbReference>
<dbReference type="GO" id="GO:0005737">
    <property type="term" value="C:cytoplasm"/>
    <property type="evidence" value="ECO:0007669"/>
    <property type="project" value="UniProtKB-SubCell"/>
</dbReference>
<dbReference type="Pfam" id="PF08459">
    <property type="entry name" value="UvrC_RNaseH_dom"/>
    <property type="match status" value="1"/>
</dbReference>
<dbReference type="eggNOG" id="COG0322">
    <property type="taxonomic scope" value="Bacteria"/>
</dbReference>
<dbReference type="Pfam" id="PF14520">
    <property type="entry name" value="HHH_5"/>
    <property type="match status" value="1"/>
</dbReference>
<dbReference type="SUPFAM" id="SSF46600">
    <property type="entry name" value="C-terminal UvrC-binding domain of UvrB"/>
    <property type="match status" value="1"/>
</dbReference>
<comment type="subcellular location">
    <subcellularLocation>
        <location evidence="7">Cytoplasm</location>
    </subcellularLocation>
</comment>
<dbReference type="NCBIfam" id="TIGR00194">
    <property type="entry name" value="uvrC"/>
    <property type="match status" value="1"/>
</dbReference>
<dbReference type="Pfam" id="PF22920">
    <property type="entry name" value="UvrC_RNaseH"/>
    <property type="match status" value="1"/>
</dbReference>
<dbReference type="PROSITE" id="PS50151">
    <property type="entry name" value="UVR"/>
    <property type="match status" value="1"/>
</dbReference>
<dbReference type="PROSITE" id="PS50164">
    <property type="entry name" value="GIY_YIG"/>
    <property type="match status" value="1"/>
</dbReference>
<dbReference type="InterPro" id="IPR001943">
    <property type="entry name" value="UVR_dom"/>
</dbReference>
<sequence length="609" mass="68986">MTSCFNFGAFSKSIPHLPGIYKYIDVEGNIIYVGKARDLKKRISSYFNKTLPSIRIEKMVSKIADIEIIVTKSEIEALILENNLIKSLKPKYNILFRDDKSYPYLKISLHEYPRLHIVRLKPIVDSKKLEGQYFGPFPDSYGARETIKILQKIFRLRTCEDSVFLHRSRPCLLGQIGKCSAPCTRNISFEDYDKNIKEASLFLNGKATAVLSDLKQKMQIASDSMNFELAATLRDQITALKSVLHKQAMEHIGVKDTDIISVVRESGKTCINVVMIRNGRHIGDKNFLIEVGEEEGIDSLLESFVTQYYSVRALPDVIVSSHRFSTLDNIDLISCQQSKKVSLSFKPRGLKSSWLGQSIENSKIFLAKHIDSQYLRKFRIKNLLYELGICVETYEQLYIECFDISHYSGESTNASCVVFNKCEMQPSRYKLYNIENIIPGDDYAAMGQVLYRRFSKFENRDMPNLVLIDGGPGQVEIAKKIFIQLGLDIKLIAGISKGEGRKVGLETLHFADKRPAISLGANSPALMLIAYIRDEAHRFAIEGVRNRVAKLRNMSLIMNVDGIGKKKSQALLKHFGSLQDISCATIEEIMSVDGISRSLAEKIYDFVRS</sequence>
<dbReference type="PANTHER" id="PTHR30562:SF1">
    <property type="entry name" value="UVRABC SYSTEM PROTEIN C"/>
    <property type="match status" value="1"/>
</dbReference>
<dbReference type="InterPro" id="IPR035901">
    <property type="entry name" value="GIY-YIG_endonuc_sf"/>
</dbReference>
<evidence type="ECO:0000259" key="9">
    <source>
        <dbReference type="PROSITE" id="PS50164"/>
    </source>
</evidence>
<evidence type="ECO:0000256" key="5">
    <source>
        <dbReference type="ARBA" id="ARBA00023204"/>
    </source>
</evidence>
<comment type="subunit">
    <text evidence="7">Interacts with UvrB in an incision complex.</text>
</comment>
<evidence type="ECO:0000259" key="8">
    <source>
        <dbReference type="PROSITE" id="PS50151"/>
    </source>
</evidence>
<dbReference type="Gene3D" id="4.10.860.10">
    <property type="entry name" value="UVR domain"/>
    <property type="match status" value="1"/>
</dbReference>
<dbReference type="GO" id="GO:0009380">
    <property type="term" value="C:excinuclease repair complex"/>
    <property type="evidence" value="ECO:0007669"/>
    <property type="project" value="InterPro"/>
</dbReference>
<gene>
    <name evidence="7" type="primary">uvrC</name>
    <name evidence="11" type="ORF">CDEE_0414</name>
</gene>
<proteinExistence type="inferred from homology"/>
<keyword evidence="5 7" id="KW-0234">DNA repair</keyword>
<dbReference type="InterPro" id="IPR010994">
    <property type="entry name" value="RuvA_2-like"/>
</dbReference>
<dbReference type="GO" id="GO:0009381">
    <property type="term" value="F:excinuclease ABC activity"/>
    <property type="evidence" value="ECO:0007669"/>
    <property type="project" value="UniProtKB-UniRule"/>
</dbReference>
<dbReference type="STRING" id="1208918.CDEE_0414"/>
<dbReference type="InterPro" id="IPR050066">
    <property type="entry name" value="UvrABC_protein_C"/>
</dbReference>
<dbReference type="PROSITE" id="PS50165">
    <property type="entry name" value="UVRC"/>
    <property type="match status" value="1"/>
</dbReference>
<feature type="domain" description="UvrC family homology region profile" evidence="10">
    <location>
        <begin position="259"/>
        <end position="482"/>
    </location>
</feature>
<comment type="similarity">
    <text evidence="7">Belongs to the UvrC family.</text>
</comment>
<dbReference type="SMART" id="SM00465">
    <property type="entry name" value="GIYc"/>
    <property type="match status" value="1"/>
</dbReference>
<evidence type="ECO:0000256" key="6">
    <source>
        <dbReference type="ARBA" id="ARBA00023236"/>
    </source>
</evidence>
<feature type="domain" description="GIY-YIG" evidence="9">
    <location>
        <begin position="16"/>
        <end position="94"/>
    </location>
</feature>